<dbReference type="Proteomes" id="UP001162131">
    <property type="component" value="Unassembled WGS sequence"/>
</dbReference>
<evidence type="ECO:0000313" key="1">
    <source>
        <dbReference type="EMBL" id="CAG9322552.1"/>
    </source>
</evidence>
<accession>A0AAU9J8J1</accession>
<dbReference type="EMBL" id="CAJZBQ010000032">
    <property type="protein sequence ID" value="CAG9322552.1"/>
    <property type="molecule type" value="Genomic_DNA"/>
</dbReference>
<reference evidence="1" key="1">
    <citation type="submission" date="2021-09" db="EMBL/GenBank/DDBJ databases">
        <authorList>
            <consortium name="AG Swart"/>
            <person name="Singh M."/>
            <person name="Singh A."/>
            <person name="Seah K."/>
            <person name="Emmerich C."/>
        </authorList>
    </citation>
    <scope>NUCLEOTIDE SEQUENCE</scope>
    <source>
        <strain evidence="1">ATCC30299</strain>
    </source>
</reference>
<name>A0AAU9J8J1_9CILI</name>
<evidence type="ECO:0000313" key="2">
    <source>
        <dbReference type="Proteomes" id="UP001162131"/>
    </source>
</evidence>
<sequence>MNELICTICFSCKPRFLRQCRCLYCEPCRSRSQEVCACGGTGGWLDLSHECPDEIKMIGMDQTDMLKRTMESVVSKFISTMQTTFGSLHNALELKAHHQKQLQKFIMTKMQILKQQNDELRSQLMQRKETVQPQPSPYDRRILDSTPRNFCQQPEEAKYSTPRGMRPVIPLQKNHKKPFEHEGFSNFFKYT</sequence>
<keyword evidence="2" id="KW-1185">Reference proteome</keyword>
<organism evidence="1 2">
    <name type="scientific">Blepharisma stoltei</name>
    <dbReference type="NCBI Taxonomy" id="1481888"/>
    <lineage>
        <taxon>Eukaryota</taxon>
        <taxon>Sar</taxon>
        <taxon>Alveolata</taxon>
        <taxon>Ciliophora</taxon>
        <taxon>Postciliodesmatophora</taxon>
        <taxon>Heterotrichea</taxon>
        <taxon>Heterotrichida</taxon>
        <taxon>Blepharismidae</taxon>
        <taxon>Blepharisma</taxon>
    </lineage>
</organism>
<gene>
    <name evidence="1" type="ORF">BSTOLATCC_MIC31678</name>
</gene>
<comment type="caution">
    <text evidence="1">The sequence shown here is derived from an EMBL/GenBank/DDBJ whole genome shotgun (WGS) entry which is preliminary data.</text>
</comment>
<proteinExistence type="predicted"/>
<dbReference type="AlphaFoldDB" id="A0AAU9J8J1"/>
<protein>
    <submittedName>
        <fullName evidence="1">Uncharacterized protein</fullName>
    </submittedName>
</protein>